<reference evidence="8 9" key="2">
    <citation type="journal article" date="2013" name="IMA Fungus">
        <title>IMA Genome-F 1: Ceratocystis fimbriata: Draft nuclear genome sequence for the plant pathogen, Ceratocystis fimbriata.</title>
        <authorList>
            <person name="Wilken P.M."/>
            <person name="Steenkamp E.T."/>
            <person name="Wingfield M.J."/>
            <person name="de Beer Z.W."/>
            <person name="Wingfield B.D."/>
        </authorList>
    </citation>
    <scope>NUCLEOTIDE SEQUENCE [LARGE SCALE GENOMIC DNA]</scope>
    <source>
        <strain evidence="8 9">CBS 114723</strain>
    </source>
</reference>
<evidence type="ECO:0000313" key="9">
    <source>
        <dbReference type="Proteomes" id="UP000222788"/>
    </source>
</evidence>
<dbReference type="AlphaFoldDB" id="A0A2C5WV08"/>
<keyword evidence="3" id="KW-0547">Nucleotide-binding</keyword>
<feature type="domain" description="tRNA nucleotidyltransferase/poly(A) polymerase RNA and SrmB- binding" evidence="7">
    <location>
        <begin position="229"/>
        <end position="289"/>
    </location>
</feature>
<evidence type="ECO:0000259" key="7">
    <source>
        <dbReference type="Pfam" id="PF12627"/>
    </source>
</evidence>
<sequence>MKRSLSLFQTGFKRSIMSTSLLPRINLTSNETRLKDLLLDLTASLAQDQPNGPVVLRWAGGWVRDKLLGIESNDIDVAINCMTGETFGLELGKFCQQAWVVEKYGIKKDDLHGLHLIRLNPEKSKNLETATTQLFGVDLDFVNLRKETYAQDSRNPEVEFGTAYEDAMRRDATVNAMFYNLHSDSIEDHTGGVADLKNKVIRTPLEPFQTFMDDPLRVLRLVRFASRLGFTIAENTCQCMSDPRVLDALALKITRERVGIELDKMLKGNDPRAALELIYELGLYHTIFTNVTQPDMPKPDIANWPTAFNLLHDMSKNSFGDFPYNTLVTDSNESYLAWALACLCPWENIPTPLSGQKPKSKSLPQIVTVAREGFRATNKLSDCLTGSHKNIDEIRRFKDAVLEGQLWAKKRGAVAMMIRRWEGNAMNWRLQILYAMLVEALQYPSDATQELKKLRVSWASVLKELENLNLMDAHLVVGLVDGRTLSKALNKRPGQWMRPALDICLEWQFDNPGVTDITKPIDAAREIYG</sequence>
<dbReference type="FunFam" id="3.30.460.10:FF:000019">
    <property type="entry name" value="tRNA nucleotidyltransferase cca2"/>
    <property type="match status" value="1"/>
</dbReference>
<keyword evidence="9" id="KW-1185">Reference proteome</keyword>
<evidence type="ECO:0000256" key="5">
    <source>
        <dbReference type="RuleBase" id="RU003953"/>
    </source>
</evidence>
<dbReference type="GO" id="GO:0005739">
    <property type="term" value="C:mitochondrion"/>
    <property type="evidence" value="ECO:0007669"/>
    <property type="project" value="UniProtKB-ARBA"/>
</dbReference>
<dbReference type="GO" id="GO:0052929">
    <property type="term" value="F:ATP:3'-cytidine-cytidine-tRNA adenylyltransferase activity"/>
    <property type="evidence" value="ECO:0007669"/>
    <property type="project" value="TreeGrafter"/>
</dbReference>
<dbReference type="PANTHER" id="PTHR13734">
    <property type="entry name" value="TRNA-NUCLEOTIDYLTRANSFERASE"/>
    <property type="match status" value="1"/>
</dbReference>
<name>A0A2C5WV08_9PEZI</name>
<keyword evidence="2 5" id="KW-0808">Transferase</keyword>
<dbReference type="OrthoDB" id="445712at2759"/>
<comment type="caution">
    <text evidence="8">The sequence shown here is derived from an EMBL/GenBank/DDBJ whole genome shotgun (WGS) entry which is preliminary data.</text>
</comment>
<dbReference type="Gene3D" id="3.30.460.10">
    <property type="entry name" value="Beta Polymerase, domain 2"/>
    <property type="match status" value="1"/>
</dbReference>
<dbReference type="InterPro" id="IPR032828">
    <property type="entry name" value="PolyA_RNA-bd"/>
</dbReference>
<dbReference type="EMBL" id="APWK03000190">
    <property type="protein sequence ID" value="PHH49550.1"/>
    <property type="molecule type" value="Genomic_DNA"/>
</dbReference>
<comment type="similarity">
    <text evidence="1 5">Belongs to the tRNA nucleotidyltransferase/poly(A) polymerase family.</text>
</comment>
<evidence type="ECO:0000256" key="2">
    <source>
        <dbReference type="ARBA" id="ARBA00022679"/>
    </source>
</evidence>
<dbReference type="CDD" id="cd05398">
    <property type="entry name" value="NT_ClassII-CCAase"/>
    <property type="match status" value="1"/>
</dbReference>
<feature type="domain" description="Poly A polymerase head" evidence="6">
    <location>
        <begin position="57"/>
        <end position="202"/>
    </location>
</feature>
<dbReference type="GO" id="GO:0001680">
    <property type="term" value="P:tRNA 3'-terminal CCA addition"/>
    <property type="evidence" value="ECO:0007669"/>
    <property type="project" value="UniProtKB-ARBA"/>
</dbReference>
<dbReference type="GO" id="GO:0052927">
    <property type="term" value="F:CC tRNA cytidylyltransferase activity"/>
    <property type="evidence" value="ECO:0007669"/>
    <property type="project" value="TreeGrafter"/>
</dbReference>
<dbReference type="InterPro" id="IPR043519">
    <property type="entry name" value="NT_sf"/>
</dbReference>
<dbReference type="GO" id="GO:0000166">
    <property type="term" value="F:nucleotide binding"/>
    <property type="evidence" value="ECO:0007669"/>
    <property type="project" value="UniProtKB-KW"/>
</dbReference>
<keyword evidence="4 5" id="KW-0694">RNA-binding</keyword>
<dbReference type="Pfam" id="PF01743">
    <property type="entry name" value="PolyA_pol"/>
    <property type="match status" value="1"/>
</dbReference>
<organism evidence="8 9">
    <name type="scientific">Ceratocystis fimbriata CBS 114723</name>
    <dbReference type="NCBI Taxonomy" id="1035309"/>
    <lineage>
        <taxon>Eukaryota</taxon>
        <taxon>Fungi</taxon>
        <taxon>Dikarya</taxon>
        <taxon>Ascomycota</taxon>
        <taxon>Pezizomycotina</taxon>
        <taxon>Sordariomycetes</taxon>
        <taxon>Hypocreomycetidae</taxon>
        <taxon>Microascales</taxon>
        <taxon>Ceratocystidaceae</taxon>
        <taxon>Ceratocystis</taxon>
    </lineage>
</organism>
<evidence type="ECO:0000256" key="4">
    <source>
        <dbReference type="ARBA" id="ARBA00022884"/>
    </source>
</evidence>
<dbReference type="Gene3D" id="1.10.3090.10">
    <property type="entry name" value="cca-adding enzyme, domain 2"/>
    <property type="match status" value="1"/>
</dbReference>
<reference evidence="8 9" key="1">
    <citation type="journal article" date="2013" name="Fungal Biol.">
        <title>Analysis of microsatellite markers in the genome of the plant pathogen Ceratocystis fimbriata.</title>
        <authorList>
            <person name="Simpson M.C."/>
            <person name="Wilken P.M."/>
            <person name="Coetzee M.P."/>
            <person name="Wingfield M.J."/>
            <person name="Wingfield B.D."/>
        </authorList>
    </citation>
    <scope>NUCLEOTIDE SEQUENCE [LARGE SCALE GENOMIC DNA]</scope>
    <source>
        <strain evidence="8 9">CBS 114723</strain>
    </source>
</reference>
<evidence type="ECO:0000313" key="8">
    <source>
        <dbReference type="EMBL" id="PHH49550.1"/>
    </source>
</evidence>
<dbReference type="InterPro" id="IPR002646">
    <property type="entry name" value="PolA_pol_head_dom"/>
</dbReference>
<dbReference type="PANTHER" id="PTHR13734:SF5">
    <property type="entry name" value="CCA TRNA NUCLEOTIDYLTRANSFERASE, MITOCHONDRIAL"/>
    <property type="match status" value="1"/>
</dbReference>
<evidence type="ECO:0000256" key="3">
    <source>
        <dbReference type="ARBA" id="ARBA00022741"/>
    </source>
</evidence>
<dbReference type="SUPFAM" id="SSF81301">
    <property type="entry name" value="Nucleotidyltransferase"/>
    <property type="match status" value="1"/>
</dbReference>
<evidence type="ECO:0000256" key="1">
    <source>
        <dbReference type="ARBA" id="ARBA00007265"/>
    </source>
</evidence>
<accession>A0A2C5WV08</accession>
<dbReference type="SUPFAM" id="SSF81891">
    <property type="entry name" value="Poly A polymerase C-terminal region-like"/>
    <property type="match status" value="1"/>
</dbReference>
<evidence type="ECO:0000259" key="6">
    <source>
        <dbReference type="Pfam" id="PF01743"/>
    </source>
</evidence>
<protein>
    <submittedName>
        <fullName evidence="8">CCA tRNA nucleotidyltransferase, mitochondrial</fullName>
    </submittedName>
</protein>
<dbReference type="STRING" id="1035309.A0A2C5WV08"/>
<dbReference type="Proteomes" id="UP000222788">
    <property type="component" value="Unassembled WGS sequence"/>
</dbReference>
<dbReference type="Pfam" id="PF12627">
    <property type="entry name" value="PolyA_pol_RNAbd"/>
    <property type="match status" value="1"/>
</dbReference>
<dbReference type="GO" id="GO:0003723">
    <property type="term" value="F:RNA binding"/>
    <property type="evidence" value="ECO:0007669"/>
    <property type="project" value="UniProtKB-KW"/>
</dbReference>
<gene>
    <name evidence="8" type="primary">CCA1</name>
    <name evidence="8" type="ORF">CFIMG_007744RA00001</name>
</gene>
<proteinExistence type="inferred from homology"/>